<comment type="caution">
    <text evidence="1">The sequence shown here is derived from an EMBL/GenBank/DDBJ whole genome shotgun (WGS) entry which is preliminary data.</text>
</comment>
<gene>
    <name evidence="1" type="ORF">PSTT_11707</name>
</gene>
<dbReference type="AlphaFoldDB" id="A0A2S4UZ80"/>
<evidence type="ECO:0000313" key="1">
    <source>
        <dbReference type="EMBL" id="POW02589.1"/>
    </source>
</evidence>
<dbReference type="Proteomes" id="UP000239156">
    <property type="component" value="Unassembled WGS sequence"/>
</dbReference>
<accession>A0A2S4UZ80</accession>
<reference evidence="1" key="1">
    <citation type="submission" date="2017-12" db="EMBL/GenBank/DDBJ databases">
        <title>Gene loss provides genomic basis for host adaptation in cereal stripe rust fungi.</title>
        <authorList>
            <person name="Xia C."/>
        </authorList>
    </citation>
    <scope>NUCLEOTIDE SEQUENCE [LARGE SCALE GENOMIC DNA]</scope>
    <source>
        <strain evidence="1">93-210</strain>
    </source>
</reference>
<proteinExistence type="predicted"/>
<name>A0A2S4UZ80_9BASI</name>
<dbReference type="EMBL" id="PKSL01000140">
    <property type="protein sequence ID" value="POW02589.1"/>
    <property type="molecule type" value="Genomic_DNA"/>
</dbReference>
<feature type="non-terminal residue" evidence="1">
    <location>
        <position position="223"/>
    </location>
</feature>
<keyword evidence="2" id="KW-1185">Reference proteome</keyword>
<organism evidence="1 2">
    <name type="scientific">Puccinia striiformis</name>
    <dbReference type="NCBI Taxonomy" id="27350"/>
    <lineage>
        <taxon>Eukaryota</taxon>
        <taxon>Fungi</taxon>
        <taxon>Dikarya</taxon>
        <taxon>Basidiomycota</taxon>
        <taxon>Pucciniomycotina</taxon>
        <taxon>Pucciniomycetes</taxon>
        <taxon>Pucciniales</taxon>
        <taxon>Pucciniaceae</taxon>
        <taxon>Puccinia</taxon>
    </lineage>
</organism>
<dbReference type="VEuPathDB" id="FungiDB:PSHT_16375"/>
<sequence>TLSLRSSTSITPPTAYPAFTTVPDRSNYPQITMSNMSLFQRGYIVVALFALIITLHEAQVSAGKVDCTSHFWANPKAPKASCISEADPKKDHSCALDSCSSTIPVIGEPGKFKTTSWFEFTFRNCHHGKTPANIVNVKQYFRHKRPPAQDGMGSGGTAITRTTKVTMITSLVATAPKHAMLSLPRLKEIEKRELLQHLPPPLPSFFHRLKLYRTYLSASSWGI</sequence>
<protein>
    <submittedName>
        <fullName evidence="1">Uncharacterized protein</fullName>
    </submittedName>
</protein>
<feature type="non-terminal residue" evidence="1">
    <location>
        <position position="1"/>
    </location>
</feature>
<evidence type="ECO:0000313" key="2">
    <source>
        <dbReference type="Proteomes" id="UP000239156"/>
    </source>
</evidence>
<dbReference type="VEuPathDB" id="FungiDB:PSTT_11707"/>